<dbReference type="SUPFAM" id="SSF52343">
    <property type="entry name" value="Ferredoxin reductase-like, C-terminal NADP-linked domain"/>
    <property type="match status" value="1"/>
</dbReference>
<organism evidence="12 13">
    <name type="scientific">Coccomyxa subellipsoidea (strain C-169)</name>
    <name type="common">Green microalga</name>
    <dbReference type="NCBI Taxonomy" id="574566"/>
    <lineage>
        <taxon>Eukaryota</taxon>
        <taxon>Viridiplantae</taxon>
        <taxon>Chlorophyta</taxon>
        <taxon>core chlorophytes</taxon>
        <taxon>Trebouxiophyceae</taxon>
        <taxon>Trebouxiophyceae incertae sedis</taxon>
        <taxon>Coccomyxaceae</taxon>
        <taxon>Coccomyxa</taxon>
        <taxon>Coccomyxa subellipsoidea</taxon>
    </lineage>
</organism>
<keyword evidence="6 10" id="KW-0274">FAD</keyword>
<dbReference type="InterPro" id="IPR017927">
    <property type="entry name" value="FAD-bd_FR_type"/>
</dbReference>
<evidence type="ECO:0000256" key="10">
    <source>
        <dbReference type="PIRSR" id="PIRSR601834-1"/>
    </source>
</evidence>
<dbReference type="SUPFAM" id="SSF63380">
    <property type="entry name" value="Riboflavin synthase domain-like"/>
    <property type="match status" value="1"/>
</dbReference>
<gene>
    <name evidence="12" type="ORF">COCSUDRAFT_33121</name>
</gene>
<evidence type="ECO:0000259" key="11">
    <source>
        <dbReference type="PROSITE" id="PS51384"/>
    </source>
</evidence>
<evidence type="ECO:0000256" key="6">
    <source>
        <dbReference type="ARBA" id="ARBA00022827"/>
    </source>
</evidence>
<evidence type="ECO:0000256" key="3">
    <source>
        <dbReference type="ARBA" id="ARBA00022630"/>
    </source>
</evidence>
<comment type="cofactor">
    <cofactor evidence="1 10">
        <name>FAD</name>
        <dbReference type="ChEBI" id="CHEBI:57692"/>
    </cofactor>
</comment>
<dbReference type="STRING" id="574566.I0YYV0"/>
<keyword evidence="13" id="KW-1185">Reference proteome</keyword>
<feature type="binding site" evidence="10">
    <location>
        <position position="147"/>
    </location>
    <ligand>
        <name>FAD</name>
        <dbReference type="ChEBI" id="CHEBI:57692"/>
    </ligand>
</feature>
<keyword evidence="4" id="KW-0812">Transmembrane</keyword>
<keyword evidence="8" id="KW-0560">Oxidoreductase</keyword>
<dbReference type="InterPro" id="IPR017938">
    <property type="entry name" value="Riboflavin_synthase-like_b-brl"/>
</dbReference>
<dbReference type="CDD" id="cd06183">
    <property type="entry name" value="cyt_b5_reduct_like"/>
    <property type="match status" value="1"/>
</dbReference>
<reference evidence="12 13" key="1">
    <citation type="journal article" date="2012" name="Genome Biol.">
        <title>The genome of the polar eukaryotic microalga coccomyxa subellipsoidea reveals traits of cold adaptation.</title>
        <authorList>
            <person name="Blanc G."/>
            <person name="Agarkova I."/>
            <person name="Grimwood J."/>
            <person name="Kuo A."/>
            <person name="Brueggeman A."/>
            <person name="Dunigan D."/>
            <person name="Gurnon J."/>
            <person name="Ladunga I."/>
            <person name="Lindquist E."/>
            <person name="Lucas S."/>
            <person name="Pangilinan J."/>
            <person name="Proschold T."/>
            <person name="Salamov A."/>
            <person name="Schmutz J."/>
            <person name="Weeks D."/>
            <person name="Yamada T."/>
            <person name="Claverie J.M."/>
            <person name="Grigoriev I."/>
            <person name="Van Etten J."/>
            <person name="Lomsadze A."/>
            <person name="Borodovsky M."/>
        </authorList>
    </citation>
    <scope>NUCLEOTIDE SEQUENCE [LARGE SCALE GENOMIC DNA]</scope>
    <source>
        <strain evidence="12 13">C-169</strain>
    </source>
</reference>
<sequence>MAFSGNATGLDSSVSQVANMDLTSLYEANPYAVVAAVGATAAILPLSTMLLGRTSKPPPPFLTQQWQSLSLVSSQQESHNVQRLTFALPHKQQLLGLPAGQCIKVKATTAKGAELVQAFNPISTDDTPGEVVLLVKAYPEGHPEHDMAKALHSMRNGQTIEIKGPFGSFKYQPGKYKAIGLLAGGMGVTPMINLSHVILKNPNDKVKLRLMFAANSVEDLLLKQHLDSLAAGYYGKFKSFYVVNEAPEEGHHLSLGLLDKEMVAKYLNTPPSDDVLMVLCGPPAFRADMDAVLSSLGYTNVIVIDDM</sequence>
<feature type="domain" description="FAD-binding FR-type" evidence="11">
    <location>
        <begin position="64"/>
        <end position="172"/>
    </location>
</feature>
<dbReference type="KEGG" id="csl:COCSUDRAFT_33121"/>
<proteinExistence type="predicted"/>
<accession>I0YYV0</accession>
<dbReference type="InterPro" id="IPR001834">
    <property type="entry name" value="CBR-like"/>
</dbReference>
<evidence type="ECO:0000256" key="5">
    <source>
        <dbReference type="ARBA" id="ARBA00022787"/>
    </source>
</evidence>
<feature type="binding site" evidence="10">
    <location>
        <position position="136"/>
    </location>
    <ligand>
        <name>FAD</name>
        <dbReference type="ChEBI" id="CHEBI:57692"/>
    </ligand>
</feature>
<evidence type="ECO:0000256" key="1">
    <source>
        <dbReference type="ARBA" id="ARBA00001974"/>
    </source>
</evidence>
<dbReference type="AlphaFoldDB" id="I0YYV0"/>
<dbReference type="PROSITE" id="PS51384">
    <property type="entry name" value="FAD_FR"/>
    <property type="match status" value="1"/>
</dbReference>
<keyword evidence="5" id="KW-1000">Mitochondrion outer membrane</keyword>
<dbReference type="InterPro" id="IPR001433">
    <property type="entry name" value="OxRdtase_FAD/NAD-bd"/>
</dbReference>
<dbReference type="Pfam" id="PF00970">
    <property type="entry name" value="FAD_binding_6"/>
    <property type="match status" value="1"/>
</dbReference>
<dbReference type="Gene3D" id="3.40.50.80">
    <property type="entry name" value="Nucleotide-binding domain of ferredoxin-NADP reductase (FNR) module"/>
    <property type="match status" value="1"/>
</dbReference>
<feature type="binding site" evidence="10">
    <location>
        <position position="189"/>
    </location>
    <ligand>
        <name>FAD</name>
        <dbReference type="ChEBI" id="CHEBI:57692"/>
    </ligand>
</feature>
<dbReference type="OrthoDB" id="432685at2759"/>
<keyword evidence="3 10" id="KW-0285">Flavoprotein</keyword>
<dbReference type="eggNOG" id="KOG0534">
    <property type="taxonomic scope" value="Eukaryota"/>
</dbReference>
<evidence type="ECO:0000256" key="9">
    <source>
        <dbReference type="ARBA" id="ARBA00023136"/>
    </source>
</evidence>
<dbReference type="FunFam" id="3.40.50.80:FF:000019">
    <property type="entry name" value="NADH-cytochrome b5 reductase"/>
    <property type="match status" value="1"/>
</dbReference>
<dbReference type="InterPro" id="IPR039261">
    <property type="entry name" value="FNR_nucleotide-bd"/>
</dbReference>
<keyword evidence="9" id="KW-0472">Membrane</keyword>
<dbReference type="GO" id="GO:0005741">
    <property type="term" value="C:mitochondrial outer membrane"/>
    <property type="evidence" value="ECO:0007669"/>
    <property type="project" value="UniProtKB-SubCell"/>
</dbReference>
<evidence type="ECO:0000256" key="4">
    <source>
        <dbReference type="ARBA" id="ARBA00022692"/>
    </source>
</evidence>
<dbReference type="EMBL" id="AGSI01000007">
    <property type="protein sequence ID" value="EIE23569.1"/>
    <property type="molecule type" value="Genomic_DNA"/>
</dbReference>
<dbReference type="Gene3D" id="2.40.30.10">
    <property type="entry name" value="Translation factors"/>
    <property type="match status" value="1"/>
</dbReference>
<evidence type="ECO:0000256" key="8">
    <source>
        <dbReference type="ARBA" id="ARBA00023002"/>
    </source>
</evidence>
<evidence type="ECO:0000313" key="12">
    <source>
        <dbReference type="EMBL" id="EIE23569.1"/>
    </source>
</evidence>
<dbReference type="Proteomes" id="UP000007264">
    <property type="component" value="Unassembled WGS sequence"/>
</dbReference>
<protein>
    <submittedName>
        <fullName evidence="12">Ferredoxin reductase-like protein</fullName>
    </submittedName>
</protein>
<keyword evidence="5" id="KW-0496">Mitochondrion</keyword>
<dbReference type="Pfam" id="PF00175">
    <property type="entry name" value="NAD_binding_1"/>
    <property type="match status" value="1"/>
</dbReference>
<evidence type="ECO:0000256" key="7">
    <source>
        <dbReference type="ARBA" id="ARBA00022989"/>
    </source>
</evidence>
<evidence type="ECO:0000256" key="2">
    <source>
        <dbReference type="ARBA" id="ARBA00004294"/>
    </source>
</evidence>
<name>I0YYV0_COCSC</name>
<dbReference type="GeneID" id="17041561"/>
<dbReference type="PRINTS" id="PR00406">
    <property type="entry name" value="CYTB5RDTASE"/>
</dbReference>
<dbReference type="InterPro" id="IPR008333">
    <property type="entry name" value="Cbr1-like_FAD-bd_dom"/>
</dbReference>
<dbReference type="PANTHER" id="PTHR19370">
    <property type="entry name" value="NADH-CYTOCHROME B5 REDUCTASE"/>
    <property type="match status" value="1"/>
</dbReference>
<feature type="binding site" evidence="10">
    <location>
        <position position="134"/>
    </location>
    <ligand>
        <name>FAD</name>
        <dbReference type="ChEBI" id="CHEBI:57692"/>
    </ligand>
</feature>
<comment type="subcellular location">
    <subcellularLocation>
        <location evidence="2">Mitochondrion outer membrane</location>
    </subcellularLocation>
</comment>
<dbReference type="RefSeq" id="XP_005648113.1">
    <property type="nucleotide sequence ID" value="XM_005648056.1"/>
</dbReference>
<dbReference type="GO" id="GO:0016491">
    <property type="term" value="F:oxidoreductase activity"/>
    <property type="evidence" value="ECO:0007669"/>
    <property type="project" value="UniProtKB-KW"/>
</dbReference>
<comment type="caution">
    <text evidence="12">The sequence shown here is derived from an EMBL/GenBank/DDBJ whole genome shotgun (WGS) entry which is preliminary data.</text>
</comment>
<evidence type="ECO:0000313" key="13">
    <source>
        <dbReference type="Proteomes" id="UP000007264"/>
    </source>
</evidence>
<keyword evidence="7" id="KW-1133">Transmembrane helix</keyword>